<dbReference type="InterPro" id="IPR014729">
    <property type="entry name" value="Rossmann-like_a/b/a_fold"/>
</dbReference>
<evidence type="ECO:0000259" key="2">
    <source>
        <dbReference type="Pfam" id="PF02698"/>
    </source>
</evidence>
<name>A0AAW4WV06_9FIRM</name>
<dbReference type="GO" id="GO:0005886">
    <property type="term" value="C:plasma membrane"/>
    <property type="evidence" value="ECO:0007669"/>
    <property type="project" value="TreeGrafter"/>
</dbReference>
<evidence type="ECO:0000256" key="1">
    <source>
        <dbReference type="SAM" id="Phobius"/>
    </source>
</evidence>
<dbReference type="CDD" id="cd06259">
    <property type="entry name" value="YdcF-like"/>
    <property type="match status" value="1"/>
</dbReference>
<gene>
    <name evidence="3" type="ORF">LJ207_03405</name>
</gene>
<evidence type="ECO:0000313" key="4">
    <source>
        <dbReference type="Proteomes" id="UP001199296"/>
    </source>
</evidence>
<dbReference type="AlphaFoldDB" id="A0AAW4WV06"/>
<evidence type="ECO:0000313" key="3">
    <source>
        <dbReference type="EMBL" id="MCC3144365.1"/>
    </source>
</evidence>
<dbReference type="PANTHER" id="PTHR30336">
    <property type="entry name" value="INNER MEMBRANE PROTEIN, PROBABLE PERMEASE"/>
    <property type="match status" value="1"/>
</dbReference>
<feature type="transmembrane region" description="Helical" evidence="1">
    <location>
        <begin position="38"/>
        <end position="58"/>
    </location>
</feature>
<dbReference type="InterPro" id="IPR051599">
    <property type="entry name" value="Cell_Envelope_Assoc"/>
</dbReference>
<keyword evidence="4" id="KW-1185">Reference proteome</keyword>
<sequence>MLALEKIISSFLMPPGFFIIILLIITIYLFLKSDSKLIKFLAAAALIFLIFISTAFGVKVMLLPLENYAEEISLDLETELKKEYPIVVLGGGNYYKSDGSAEPSVHSKQRLTKAYQLQRIINTKIIYSGGVGIGHDNFSEADAAKEFLLGLGLEREKYESEDQARSTYENALYTKKWLNENEIEKVYLVTSAYHIYRSAGVFRAQEIDFIALHSGFIYDHQFSWLNYLPNRGALQANLAALHELVGIVWYYLRARI</sequence>
<feature type="domain" description="DUF218" evidence="2">
    <location>
        <begin position="86"/>
        <end position="246"/>
    </location>
</feature>
<dbReference type="Pfam" id="PF02698">
    <property type="entry name" value="DUF218"/>
    <property type="match status" value="1"/>
</dbReference>
<reference evidence="3 4" key="1">
    <citation type="submission" date="2021-10" db="EMBL/GenBank/DDBJ databases">
        <authorList>
            <person name="Grouzdev D.S."/>
            <person name="Pantiukh K.S."/>
            <person name="Krutkina M.S."/>
        </authorList>
    </citation>
    <scope>NUCLEOTIDE SEQUENCE [LARGE SCALE GENOMIC DNA]</scope>
    <source>
        <strain evidence="3 4">Z-7514</strain>
    </source>
</reference>
<accession>A0AAW4WV06</accession>
<dbReference type="RefSeq" id="WP_229344085.1">
    <property type="nucleotide sequence ID" value="NZ_JAJFAT010000003.1"/>
</dbReference>
<keyword evidence="1" id="KW-1133">Transmembrane helix</keyword>
<comment type="caution">
    <text evidence="3">The sequence shown here is derived from an EMBL/GenBank/DDBJ whole genome shotgun (WGS) entry which is preliminary data.</text>
</comment>
<feature type="transmembrane region" description="Helical" evidence="1">
    <location>
        <begin position="12"/>
        <end position="31"/>
    </location>
</feature>
<protein>
    <submittedName>
        <fullName evidence="3">YdcF family protein</fullName>
    </submittedName>
</protein>
<keyword evidence="1" id="KW-0812">Transmembrane</keyword>
<dbReference type="PANTHER" id="PTHR30336:SF4">
    <property type="entry name" value="ENVELOPE BIOGENESIS FACTOR ELYC"/>
    <property type="match status" value="1"/>
</dbReference>
<keyword evidence="1" id="KW-0472">Membrane</keyword>
<proteinExistence type="predicted"/>
<dbReference type="EMBL" id="JAJFAT010000003">
    <property type="protein sequence ID" value="MCC3144365.1"/>
    <property type="molecule type" value="Genomic_DNA"/>
</dbReference>
<dbReference type="GO" id="GO:0000270">
    <property type="term" value="P:peptidoglycan metabolic process"/>
    <property type="evidence" value="ECO:0007669"/>
    <property type="project" value="TreeGrafter"/>
</dbReference>
<organism evidence="3 4">
    <name type="scientific">Halanaerobium polyolivorans</name>
    <dbReference type="NCBI Taxonomy" id="2886943"/>
    <lineage>
        <taxon>Bacteria</taxon>
        <taxon>Bacillati</taxon>
        <taxon>Bacillota</taxon>
        <taxon>Clostridia</taxon>
        <taxon>Halanaerobiales</taxon>
        <taxon>Halanaerobiaceae</taxon>
        <taxon>Halanaerobium</taxon>
    </lineage>
</organism>
<dbReference type="InterPro" id="IPR003848">
    <property type="entry name" value="DUF218"/>
</dbReference>
<dbReference type="Gene3D" id="3.40.50.620">
    <property type="entry name" value="HUPs"/>
    <property type="match status" value="1"/>
</dbReference>
<dbReference type="GO" id="GO:0043164">
    <property type="term" value="P:Gram-negative-bacterium-type cell wall biogenesis"/>
    <property type="evidence" value="ECO:0007669"/>
    <property type="project" value="TreeGrafter"/>
</dbReference>
<dbReference type="Proteomes" id="UP001199296">
    <property type="component" value="Unassembled WGS sequence"/>
</dbReference>